<feature type="domain" description="RRM" evidence="5">
    <location>
        <begin position="378"/>
        <end position="455"/>
    </location>
</feature>
<sequence>MGFMKLKEMAPQSTTSISAPVSPSVLHKQPKSETLNDHHTINGDDDHAVNPNAKKGRSHNNNRSIIKSPALYPLSRQPQNDDESTDESLSMNSSDNNLIDLNSEKSLQSTPKLQGKKNDTANVSSDIMNYQSNESSSAAKNDTNDNEKDHNDIDERGNPAACIFVASLTKGKNDEELNVSVSKHFEQWGDLLNVKVLKDWMGRPYAFVQFERTQDAKKALQNAPGTVLDGRNIRCEPARVNRTLSISSCGPSPLMIEEIETELAAFGKVEDITMIHGYPISNGNVGEVVFVKYCYRDDAVKAFLTLSKMTQKWWVEWASNLDTAITNRSPATNPSGSTTFYNNNNDIRSYGTPRGDGGNNHGRLRSTTTTTNPEQQRDNVFIGNLFDDVTEDELRERFNPYGTIHNLRIIRKTFPFKRVFAFIRFKEDAEAKKAIDMENDLDWHDKKLRVAYREPRDPALMRFGQNRRITMERPHPPGLGFPASDHQYLVSNTSNNSKNNNNDSTLTISSTTSSSPIANGRSTTSRKQRGKNKNSNPSSPTSTTQVRSTPSSPSTQENNGDSAALNNMDCHEEKTETIDDEQRQQQIQEHKIQHTPSTQQQQHRKYYNKGGNGRPSFADNIYPSSTTMAPPLHIGMNGGYLNPGEPLYHQHPHYMLPSTAPMYDPTMYPILNTEDLQQQPMMFGSMQDAGTTIEGITGGGSANKNGVIYVPGYYDYTGVYYGPYYHSVLPATTAASGLPPPLASSATSASSPVVAGTSSNTGTLTTASAINGMFGNGTAIPNNQHYPHHQHQQRSNMRQSSMSNTSTANNGPGYYYMMPPPLAPHHPHTMYHSHQSGPPLGAPTGPNAYMYPQCDTRISPPGYNTTMPINERKKDDHNKHSKQPRSSMDSSSKEQKNGRSNKKITISSPPTSAGSLTTTTDLHKN</sequence>
<feature type="compositionally biased region" description="Polar residues" evidence="4">
    <location>
        <begin position="120"/>
        <end position="141"/>
    </location>
</feature>
<feature type="compositionally biased region" description="Basic and acidic residues" evidence="4">
    <location>
        <begin position="569"/>
        <end position="592"/>
    </location>
</feature>
<keyword evidence="2" id="KW-0539">Nucleus</keyword>
<evidence type="ECO:0000259" key="5">
    <source>
        <dbReference type="PROSITE" id="PS50102"/>
    </source>
</evidence>
<name>A0AAD5K1G8_9FUNG</name>
<evidence type="ECO:0000256" key="4">
    <source>
        <dbReference type="SAM" id="MobiDB-lite"/>
    </source>
</evidence>
<comment type="caution">
    <text evidence="6">The sequence shown here is derived from an EMBL/GenBank/DDBJ whole genome shotgun (WGS) entry which is preliminary data.</text>
</comment>
<dbReference type="InterPro" id="IPR003954">
    <property type="entry name" value="RRM_euk-type"/>
</dbReference>
<feature type="compositionally biased region" description="Polar residues" evidence="4">
    <location>
        <begin position="903"/>
        <end position="925"/>
    </location>
</feature>
<dbReference type="InterPro" id="IPR051183">
    <property type="entry name" value="U1_U11-U12_snRNP_70-35kDa"/>
</dbReference>
<gene>
    <name evidence="6" type="ORF">BDA99DRAFT_575447</name>
</gene>
<feature type="compositionally biased region" description="Polar residues" evidence="4">
    <location>
        <begin position="11"/>
        <end position="21"/>
    </location>
</feature>
<protein>
    <recommendedName>
        <fullName evidence="5">RRM domain-containing protein</fullName>
    </recommendedName>
</protein>
<dbReference type="GO" id="GO:0000398">
    <property type="term" value="P:mRNA splicing, via spliceosome"/>
    <property type="evidence" value="ECO:0007669"/>
    <property type="project" value="TreeGrafter"/>
</dbReference>
<dbReference type="PANTHER" id="PTHR13952">
    <property type="entry name" value="U1 SMALL NUCLEAR RIBONUCLEOPROTEIN 70 KD"/>
    <property type="match status" value="1"/>
</dbReference>
<feature type="compositionally biased region" description="Low complexity" evidence="4">
    <location>
        <begin position="533"/>
        <end position="544"/>
    </location>
</feature>
<feature type="region of interest" description="Disordered" evidence="4">
    <location>
        <begin position="739"/>
        <end position="760"/>
    </location>
</feature>
<accession>A0AAD5K1G8</accession>
<evidence type="ECO:0000256" key="3">
    <source>
        <dbReference type="PROSITE-ProRule" id="PRU00176"/>
    </source>
</evidence>
<feature type="domain" description="RRM" evidence="5">
    <location>
        <begin position="161"/>
        <end position="240"/>
    </location>
</feature>
<dbReference type="PANTHER" id="PTHR13952:SF6">
    <property type="entry name" value="U11_U12 SMALL NUCLEAR RIBONUCLEOPROTEIN 35 KDA PROTEIN"/>
    <property type="match status" value="1"/>
</dbReference>
<dbReference type="SMART" id="SM00361">
    <property type="entry name" value="RRM_1"/>
    <property type="match status" value="1"/>
</dbReference>
<dbReference type="SUPFAM" id="SSF54928">
    <property type="entry name" value="RNA-binding domain, RBD"/>
    <property type="match status" value="2"/>
</dbReference>
<feature type="region of interest" description="Disordered" evidence="4">
    <location>
        <begin position="1"/>
        <end position="156"/>
    </location>
</feature>
<dbReference type="InterPro" id="IPR000504">
    <property type="entry name" value="RRM_dom"/>
</dbReference>
<dbReference type="Proteomes" id="UP001209540">
    <property type="component" value="Unassembled WGS sequence"/>
</dbReference>
<feature type="region of interest" description="Disordered" evidence="4">
    <location>
        <begin position="775"/>
        <end position="925"/>
    </location>
</feature>
<keyword evidence="3" id="KW-0694">RNA-binding</keyword>
<evidence type="ECO:0000313" key="6">
    <source>
        <dbReference type="EMBL" id="KAI9250546.1"/>
    </source>
</evidence>
<organism evidence="6 7">
    <name type="scientific">Phascolomyces articulosus</name>
    <dbReference type="NCBI Taxonomy" id="60185"/>
    <lineage>
        <taxon>Eukaryota</taxon>
        <taxon>Fungi</taxon>
        <taxon>Fungi incertae sedis</taxon>
        <taxon>Mucoromycota</taxon>
        <taxon>Mucoromycotina</taxon>
        <taxon>Mucoromycetes</taxon>
        <taxon>Mucorales</taxon>
        <taxon>Lichtheimiaceae</taxon>
        <taxon>Phascolomyces</taxon>
    </lineage>
</organism>
<dbReference type="InterPro" id="IPR035979">
    <property type="entry name" value="RBD_domain_sf"/>
</dbReference>
<dbReference type="Gene3D" id="3.30.70.330">
    <property type="match status" value="2"/>
</dbReference>
<dbReference type="GO" id="GO:0003729">
    <property type="term" value="F:mRNA binding"/>
    <property type="evidence" value="ECO:0007669"/>
    <property type="project" value="TreeGrafter"/>
</dbReference>
<dbReference type="GO" id="GO:0071011">
    <property type="term" value="C:precatalytic spliceosome"/>
    <property type="evidence" value="ECO:0007669"/>
    <property type="project" value="TreeGrafter"/>
</dbReference>
<feature type="region of interest" description="Disordered" evidence="4">
    <location>
        <begin position="351"/>
        <end position="371"/>
    </location>
</feature>
<dbReference type="PROSITE" id="PS50102">
    <property type="entry name" value="RRM"/>
    <property type="match status" value="2"/>
</dbReference>
<dbReference type="AlphaFoldDB" id="A0AAD5K1G8"/>
<feature type="compositionally biased region" description="Low complexity" evidence="4">
    <location>
        <begin position="793"/>
        <end position="817"/>
    </location>
</feature>
<feature type="compositionally biased region" description="Basic and acidic residues" evidence="4">
    <location>
        <begin position="30"/>
        <end position="48"/>
    </location>
</feature>
<keyword evidence="7" id="KW-1185">Reference proteome</keyword>
<evidence type="ECO:0000256" key="2">
    <source>
        <dbReference type="ARBA" id="ARBA00023242"/>
    </source>
</evidence>
<evidence type="ECO:0000313" key="7">
    <source>
        <dbReference type="Proteomes" id="UP001209540"/>
    </source>
</evidence>
<feature type="compositionally biased region" description="Basic and acidic residues" evidence="4">
    <location>
        <begin position="142"/>
        <end position="156"/>
    </location>
</feature>
<feature type="compositionally biased region" description="Low complexity" evidence="4">
    <location>
        <begin position="87"/>
        <end position="101"/>
    </location>
</feature>
<dbReference type="Pfam" id="PF00076">
    <property type="entry name" value="RRM_1"/>
    <property type="match status" value="2"/>
</dbReference>
<reference evidence="6" key="2">
    <citation type="submission" date="2023-02" db="EMBL/GenBank/DDBJ databases">
        <authorList>
            <consortium name="DOE Joint Genome Institute"/>
            <person name="Mondo S.J."/>
            <person name="Chang Y."/>
            <person name="Wang Y."/>
            <person name="Ahrendt S."/>
            <person name="Andreopoulos W."/>
            <person name="Barry K."/>
            <person name="Beard J."/>
            <person name="Benny G.L."/>
            <person name="Blankenship S."/>
            <person name="Bonito G."/>
            <person name="Cuomo C."/>
            <person name="Desiro A."/>
            <person name="Gervers K.A."/>
            <person name="Hundley H."/>
            <person name="Kuo A."/>
            <person name="LaButti K."/>
            <person name="Lang B.F."/>
            <person name="Lipzen A."/>
            <person name="O'Donnell K."/>
            <person name="Pangilinan J."/>
            <person name="Reynolds N."/>
            <person name="Sandor L."/>
            <person name="Smith M.W."/>
            <person name="Tsang A."/>
            <person name="Grigoriev I.V."/>
            <person name="Stajich J.E."/>
            <person name="Spatafora J.W."/>
        </authorList>
    </citation>
    <scope>NUCLEOTIDE SEQUENCE</scope>
    <source>
        <strain evidence="6">RSA 2281</strain>
    </source>
</reference>
<dbReference type="EMBL" id="JAIXMP010000032">
    <property type="protein sequence ID" value="KAI9250546.1"/>
    <property type="molecule type" value="Genomic_DNA"/>
</dbReference>
<feature type="compositionally biased region" description="Low complexity" evidence="4">
    <location>
        <begin position="491"/>
        <end position="515"/>
    </location>
</feature>
<feature type="compositionally biased region" description="Polar residues" evidence="4">
    <location>
        <begin position="545"/>
        <end position="565"/>
    </location>
</feature>
<dbReference type="CDD" id="cd00590">
    <property type="entry name" value="RRM_SF"/>
    <property type="match status" value="1"/>
</dbReference>
<comment type="subcellular location">
    <subcellularLocation>
        <location evidence="1">Nucleus</location>
    </subcellularLocation>
</comment>
<feature type="compositionally biased region" description="Low complexity" evidence="4">
    <location>
        <begin position="739"/>
        <end position="759"/>
    </location>
</feature>
<dbReference type="CDD" id="cd12453">
    <property type="entry name" value="RRM1_RIM4_like"/>
    <property type="match status" value="1"/>
</dbReference>
<dbReference type="InterPro" id="IPR012677">
    <property type="entry name" value="Nucleotide-bd_a/b_plait_sf"/>
</dbReference>
<reference evidence="6" key="1">
    <citation type="journal article" date="2022" name="IScience">
        <title>Evolution of zygomycete secretomes and the origins of terrestrial fungal ecologies.</title>
        <authorList>
            <person name="Chang Y."/>
            <person name="Wang Y."/>
            <person name="Mondo S."/>
            <person name="Ahrendt S."/>
            <person name="Andreopoulos W."/>
            <person name="Barry K."/>
            <person name="Beard J."/>
            <person name="Benny G.L."/>
            <person name="Blankenship S."/>
            <person name="Bonito G."/>
            <person name="Cuomo C."/>
            <person name="Desiro A."/>
            <person name="Gervers K.A."/>
            <person name="Hundley H."/>
            <person name="Kuo A."/>
            <person name="LaButti K."/>
            <person name="Lang B.F."/>
            <person name="Lipzen A."/>
            <person name="O'Donnell K."/>
            <person name="Pangilinan J."/>
            <person name="Reynolds N."/>
            <person name="Sandor L."/>
            <person name="Smith M.E."/>
            <person name="Tsang A."/>
            <person name="Grigoriev I.V."/>
            <person name="Stajich J.E."/>
            <person name="Spatafora J.W."/>
        </authorList>
    </citation>
    <scope>NUCLEOTIDE SEQUENCE</scope>
    <source>
        <strain evidence="6">RSA 2281</strain>
    </source>
</reference>
<evidence type="ECO:0000256" key="1">
    <source>
        <dbReference type="ARBA" id="ARBA00004123"/>
    </source>
</evidence>
<dbReference type="InterPro" id="IPR034352">
    <property type="entry name" value="Rim4_RRM1"/>
</dbReference>
<dbReference type="GO" id="GO:0017069">
    <property type="term" value="F:snRNA binding"/>
    <property type="evidence" value="ECO:0007669"/>
    <property type="project" value="TreeGrafter"/>
</dbReference>
<proteinExistence type="predicted"/>
<dbReference type="SMART" id="SM00360">
    <property type="entry name" value="RRM"/>
    <property type="match status" value="2"/>
</dbReference>
<feature type="region of interest" description="Disordered" evidence="4">
    <location>
        <begin position="465"/>
        <end position="618"/>
    </location>
</feature>